<keyword evidence="3" id="KW-1185">Reference proteome</keyword>
<dbReference type="RefSeq" id="WP_377963164.1">
    <property type="nucleotide sequence ID" value="NZ_JBHZOL010000043.1"/>
</dbReference>
<keyword evidence="2" id="KW-0540">Nuclease</keyword>
<evidence type="ECO:0000259" key="1">
    <source>
        <dbReference type="Pfam" id="PF05685"/>
    </source>
</evidence>
<dbReference type="InterPro" id="IPR008538">
    <property type="entry name" value="Uma2"/>
</dbReference>
<evidence type="ECO:0000313" key="2">
    <source>
        <dbReference type="EMBL" id="MFE4105914.1"/>
    </source>
</evidence>
<accession>A0ABW6ICY2</accession>
<dbReference type="Gene3D" id="3.90.1570.10">
    <property type="entry name" value="tt1808, chain A"/>
    <property type="match status" value="1"/>
</dbReference>
<dbReference type="CDD" id="cd06260">
    <property type="entry name" value="DUF820-like"/>
    <property type="match status" value="1"/>
</dbReference>
<comment type="caution">
    <text evidence="2">The sequence shown here is derived from an EMBL/GenBank/DDBJ whole genome shotgun (WGS) entry which is preliminary data.</text>
</comment>
<feature type="non-terminal residue" evidence="2">
    <location>
        <position position="159"/>
    </location>
</feature>
<keyword evidence="2" id="KW-0378">Hydrolase</keyword>
<reference evidence="2 3" key="1">
    <citation type="submission" date="2024-10" db="EMBL/GenBank/DDBJ databases">
        <authorList>
            <person name="Ratan Roy A."/>
            <person name="Morales Sandoval P.H."/>
            <person name="De Los Santos Villalobos S."/>
            <person name="Chakraborty S."/>
            <person name="Mukherjee J."/>
        </authorList>
    </citation>
    <scope>NUCLEOTIDE SEQUENCE [LARGE SCALE GENOMIC DNA]</scope>
    <source>
        <strain evidence="2 3">S1</strain>
    </source>
</reference>
<dbReference type="InterPro" id="IPR011335">
    <property type="entry name" value="Restrct_endonuc-II-like"/>
</dbReference>
<dbReference type="GO" id="GO:0004519">
    <property type="term" value="F:endonuclease activity"/>
    <property type="evidence" value="ECO:0007669"/>
    <property type="project" value="UniProtKB-KW"/>
</dbReference>
<evidence type="ECO:0000313" key="3">
    <source>
        <dbReference type="Proteomes" id="UP001600165"/>
    </source>
</evidence>
<dbReference type="InterPro" id="IPR012296">
    <property type="entry name" value="Nuclease_put_TT1808"/>
</dbReference>
<organism evidence="2 3">
    <name type="scientific">Almyronema epifaneia S1</name>
    <dbReference type="NCBI Taxonomy" id="2991925"/>
    <lineage>
        <taxon>Bacteria</taxon>
        <taxon>Bacillati</taxon>
        <taxon>Cyanobacteriota</taxon>
        <taxon>Cyanophyceae</taxon>
        <taxon>Nodosilineales</taxon>
        <taxon>Nodosilineaceae</taxon>
        <taxon>Almyronema</taxon>
        <taxon>Almyronema epifaneia</taxon>
    </lineage>
</organism>
<feature type="domain" description="Putative restriction endonuclease" evidence="1">
    <location>
        <begin position="12"/>
        <end position="159"/>
    </location>
</feature>
<dbReference type="PANTHER" id="PTHR35400">
    <property type="entry name" value="SLR1083 PROTEIN"/>
    <property type="match status" value="1"/>
</dbReference>
<dbReference type="EMBL" id="JBHZOL010000043">
    <property type="protein sequence ID" value="MFE4105914.1"/>
    <property type="molecule type" value="Genomic_DNA"/>
</dbReference>
<protein>
    <submittedName>
        <fullName evidence="2">Uma2 family endonuclease</fullName>
    </submittedName>
</protein>
<proteinExistence type="predicted"/>
<gene>
    <name evidence="2" type="ORF">ACFVKH_06480</name>
</gene>
<dbReference type="PANTHER" id="PTHR35400:SF1">
    <property type="entry name" value="SLR1083 PROTEIN"/>
    <property type="match status" value="1"/>
</dbReference>
<dbReference type="Pfam" id="PF05685">
    <property type="entry name" value="Uma2"/>
    <property type="match status" value="1"/>
</dbReference>
<dbReference type="Proteomes" id="UP001600165">
    <property type="component" value="Unassembled WGS sequence"/>
</dbReference>
<name>A0ABW6ICY2_9CYAN</name>
<keyword evidence="2" id="KW-0255">Endonuclease</keyword>
<sequence length="159" mass="18049">MTAALTTVKWTVEDYHRMIDAGILTDVKAELLWGEVVEMAPEGKPHAHLSSNGADYIREQLAGEVKVREAKPITLADDSEPEPDIAVVQDLGDAYLEHHPFAENVFWLVEYADASLKKDLESKPLLYAEVGIPEYWVVNLRRMELVVFTQPENGRYQRQ</sequence>
<dbReference type="SUPFAM" id="SSF52980">
    <property type="entry name" value="Restriction endonuclease-like"/>
    <property type="match status" value="1"/>
</dbReference>